<dbReference type="EMBL" id="LRGB01021256">
    <property type="protein sequence ID" value="KZR97480.1"/>
    <property type="molecule type" value="Genomic_DNA"/>
</dbReference>
<keyword evidence="1" id="KW-0472">Membrane</keyword>
<name>A0A162BU34_9CRUS</name>
<dbReference type="OrthoDB" id="6354714at2759"/>
<keyword evidence="1" id="KW-0812">Transmembrane</keyword>
<keyword evidence="3" id="KW-1185">Reference proteome</keyword>
<dbReference type="AlphaFoldDB" id="A0A162BU34"/>
<feature type="transmembrane region" description="Helical" evidence="1">
    <location>
        <begin position="6"/>
        <end position="24"/>
    </location>
</feature>
<evidence type="ECO:0000256" key="1">
    <source>
        <dbReference type="SAM" id="Phobius"/>
    </source>
</evidence>
<proteinExistence type="predicted"/>
<organism evidence="2 3">
    <name type="scientific">Daphnia magna</name>
    <dbReference type="NCBI Taxonomy" id="35525"/>
    <lineage>
        <taxon>Eukaryota</taxon>
        <taxon>Metazoa</taxon>
        <taxon>Ecdysozoa</taxon>
        <taxon>Arthropoda</taxon>
        <taxon>Crustacea</taxon>
        <taxon>Branchiopoda</taxon>
        <taxon>Diplostraca</taxon>
        <taxon>Cladocera</taxon>
        <taxon>Anomopoda</taxon>
        <taxon>Daphniidae</taxon>
        <taxon>Daphnia</taxon>
    </lineage>
</organism>
<protein>
    <submittedName>
        <fullName evidence="2">Uncharacterized protein</fullName>
    </submittedName>
</protein>
<evidence type="ECO:0000313" key="2">
    <source>
        <dbReference type="EMBL" id="KZR97480.1"/>
    </source>
</evidence>
<sequence length="100" mass="11517">MAIDIMLLLYIGRTVNLLLLLGLFKRNCQVTLTRYEDMSNDSGINIDTIEEPSHIEDFESSYQETTQASRATNASKVRDINFISQKRRSKIQKNTSELEM</sequence>
<keyword evidence="1" id="KW-1133">Transmembrane helix</keyword>
<comment type="caution">
    <text evidence="2">The sequence shown here is derived from an EMBL/GenBank/DDBJ whole genome shotgun (WGS) entry which is preliminary data.</text>
</comment>
<reference evidence="2 3" key="1">
    <citation type="submission" date="2016-03" db="EMBL/GenBank/DDBJ databases">
        <title>EvidentialGene: Evidence-directed Construction of Genes on Genomes.</title>
        <authorList>
            <person name="Gilbert D.G."/>
            <person name="Choi J.-H."/>
            <person name="Mockaitis K."/>
            <person name="Colbourne J."/>
            <person name="Pfrender M."/>
        </authorList>
    </citation>
    <scope>NUCLEOTIDE SEQUENCE [LARGE SCALE GENOMIC DNA]</scope>
    <source>
        <strain evidence="2 3">Xinb3</strain>
        <tissue evidence="2">Complete organism</tissue>
    </source>
</reference>
<accession>A0A162BU34</accession>
<gene>
    <name evidence="2" type="ORF">APZ42_007622</name>
</gene>
<evidence type="ECO:0000313" key="3">
    <source>
        <dbReference type="Proteomes" id="UP000076858"/>
    </source>
</evidence>
<feature type="non-terminal residue" evidence="2">
    <location>
        <position position="100"/>
    </location>
</feature>
<dbReference type="Proteomes" id="UP000076858">
    <property type="component" value="Unassembled WGS sequence"/>
</dbReference>